<evidence type="ECO:0000256" key="2">
    <source>
        <dbReference type="ARBA" id="ARBA00007639"/>
    </source>
</evidence>
<dbReference type="PANTHER" id="PTHR46847">
    <property type="entry name" value="D-ALLOSE-BINDING PERIPLASMIC PROTEIN-RELATED"/>
    <property type="match status" value="1"/>
</dbReference>
<feature type="domain" description="Periplasmic binding protein" evidence="5">
    <location>
        <begin position="33"/>
        <end position="288"/>
    </location>
</feature>
<evidence type="ECO:0000313" key="7">
    <source>
        <dbReference type="Proteomes" id="UP000500767"/>
    </source>
</evidence>
<sequence>MACRYHPLVLHALCFAVAASVAGPAWAADIRKVGITVGSLGNPYYAVTDKGIADQARLLTPGAQVNAVSADYDLGKQFNQIQNFVASGVDIIMLNAVDPVAIGPAIKHAQAAGVVVAGFDVAAKGADVTVMTDNVQAGVEACQYIVDHLPGAKGDVVILNGPQISAIVDRVTGCKKVFAANPGIHILSSDQDASASREGGLAKGTGLLTRYARIDAIFAINDPTAIGMNLAAKQLHRNEFIITSVDGSPDVAGELKNGTSLIKASAAQDPYGMAAEAYRLAVDIKSGKHGSAPVILISPTLITSSNIASYVPWNTKPHPVAGAGQ</sequence>
<evidence type="ECO:0000313" key="6">
    <source>
        <dbReference type="EMBL" id="QKE90627.1"/>
    </source>
</evidence>
<dbReference type="InterPro" id="IPR028082">
    <property type="entry name" value="Peripla_BP_I"/>
</dbReference>
<dbReference type="PANTHER" id="PTHR46847:SF2">
    <property type="entry name" value="ABC TRANSPORTER SUGAR-BINDING PROTEIN"/>
    <property type="match status" value="1"/>
</dbReference>
<dbReference type="GO" id="GO:0030313">
    <property type="term" value="C:cell envelope"/>
    <property type="evidence" value="ECO:0007669"/>
    <property type="project" value="UniProtKB-SubCell"/>
</dbReference>
<keyword evidence="3 4" id="KW-0732">Signal</keyword>
<keyword evidence="7" id="KW-1185">Reference proteome</keyword>
<dbReference type="Gene3D" id="3.40.50.2300">
    <property type="match status" value="2"/>
</dbReference>
<organism evidence="6 7">
    <name type="scientific">Lichenicola cladoniae</name>
    <dbReference type="NCBI Taxonomy" id="1484109"/>
    <lineage>
        <taxon>Bacteria</taxon>
        <taxon>Pseudomonadati</taxon>
        <taxon>Pseudomonadota</taxon>
        <taxon>Alphaproteobacteria</taxon>
        <taxon>Acetobacterales</taxon>
        <taxon>Acetobacteraceae</taxon>
        <taxon>Lichenicola</taxon>
    </lineage>
</organism>
<dbReference type="GO" id="GO:0030246">
    <property type="term" value="F:carbohydrate binding"/>
    <property type="evidence" value="ECO:0007669"/>
    <property type="project" value="UniProtKB-ARBA"/>
</dbReference>
<evidence type="ECO:0000256" key="1">
    <source>
        <dbReference type="ARBA" id="ARBA00004196"/>
    </source>
</evidence>
<accession>A0A6M8HQR1</accession>
<dbReference type="Proteomes" id="UP000500767">
    <property type="component" value="Chromosome"/>
</dbReference>
<feature type="chain" id="PRO_5027108521" evidence="4">
    <location>
        <begin position="28"/>
        <end position="325"/>
    </location>
</feature>
<name>A0A6M8HQR1_9PROT</name>
<protein>
    <submittedName>
        <fullName evidence="6">ABC transporter substrate-binding protein</fullName>
    </submittedName>
</protein>
<gene>
    <name evidence="6" type="ORF">HN018_11805</name>
</gene>
<evidence type="ECO:0000256" key="4">
    <source>
        <dbReference type="SAM" id="SignalP"/>
    </source>
</evidence>
<dbReference type="CDD" id="cd06321">
    <property type="entry name" value="PBP1_ABC_sugar_binding-like"/>
    <property type="match status" value="1"/>
</dbReference>
<dbReference type="AlphaFoldDB" id="A0A6M8HQR1"/>
<comment type="subcellular location">
    <subcellularLocation>
        <location evidence="1">Cell envelope</location>
    </subcellularLocation>
</comment>
<feature type="signal peptide" evidence="4">
    <location>
        <begin position="1"/>
        <end position="27"/>
    </location>
</feature>
<dbReference type="EMBL" id="CP053708">
    <property type="protein sequence ID" value="QKE90627.1"/>
    <property type="molecule type" value="Genomic_DNA"/>
</dbReference>
<evidence type="ECO:0000256" key="3">
    <source>
        <dbReference type="ARBA" id="ARBA00022729"/>
    </source>
</evidence>
<dbReference type="Pfam" id="PF13407">
    <property type="entry name" value="Peripla_BP_4"/>
    <property type="match status" value="1"/>
</dbReference>
<dbReference type="SUPFAM" id="SSF53822">
    <property type="entry name" value="Periplasmic binding protein-like I"/>
    <property type="match status" value="1"/>
</dbReference>
<proteinExistence type="inferred from homology"/>
<dbReference type="KEGG" id="lck:HN018_11805"/>
<reference evidence="6 7" key="1">
    <citation type="journal article" date="2014" name="World J. Microbiol. Biotechnol.">
        <title>Biodiversity and physiological characteristics of Antarctic and Arctic lichens-associated bacteria.</title>
        <authorList>
            <person name="Lee Y.M."/>
            <person name="Kim E.H."/>
            <person name="Lee H.K."/>
            <person name="Hong S.G."/>
        </authorList>
    </citation>
    <scope>NUCLEOTIDE SEQUENCE [LARGE SCALE GENOMIC DNA]</scope>
    <source>
        <strain evidence="6 7">PAMC 26569</strain>
    </source>
</reference>
<dbReference type="InterPro" id="IPR025997">
    <property type="entry name" value="SBP_2_dom"/>
</dbReference>
<comment type="similarity">
    <text evidence="2">Belongs to the bacterial solute-binding protein 2 family.</text>
</comment>
<dbReference type="RefSeq" id="WP_171835576.1">
    <property type="nucleotide sequence ID" value="NZ_CP053708.1"/>
</dbReference>
<evidence type="ECO:0000259" key="5">
    <source>
        <dbReference type="Pfam" id="PF13407"/>
    </source>
</evidence>